<dbReference type="Gene3D" id="1.25.60.10">
    <property type="entry name" value="MgtE N-terminal domain-like"/>
    <property type="match status" value="1"/>
</dbReference>
<dbReference type="InterPro" id="IPR038076">
    <property type="entry name" value="MgtE_N_sf"/>
</dbReference>
<dbReference type="CDD" id="cd04606">
    <property type="entry name" value="CBS_pair_Mg_transporter"/>
    <property type="match status" value="1"/>
</dbReference>
<dbReference type="SMART" id="SM00924">
    <property type="entry name" value="MgtE_N"/>
    <property type="match status" value="1"/>
</dbReference>
<organism evidence="3 4">
    <name type="scientific">Candidatus Magasanikbacteria bacterium RIFCSPLOWO2_12_FULL_43_12</name>
    <dbReference type="NCBI Taxonomy" id="1798692"/>
    <lineage>
        <taxon>Bacteria</taxon>
        <taxon>Candidatus Magasanikiibacteriota</taxon>
    </lineage>
</organism>
<dbReference type="InterPro" id="IPR000644">
    <property type="entry name" value="CBS_dom"/>
</dbReference>
<dbReference type="InterPro" id="IPR006668">
    <property type="entry name" value="Mg_transptr_MgtE_intracell_dom"/>
</dbReference>
<dbReference type="GO" id="GO:0015095">
    <property type="term" value="F:magnesium ion transmembrane transporter activity"/>
    <property type="evidence" value="ECO:0007669"/>
    <property type="project" value="InterPro"/>
</dbReference>
<feature type="domain" description="CBS" evidence="2">
    <location>
        <begin position="348"/>
        <end position="404"/>
    </location>
</feature>
<name>A0A1F6MRC1_9BACT</name>
<comment type="caution">
    <text evidence="3">The sequence shown here is derived from an EMBL/GenBank/DDBJ whole genome shotgun (WGS) entry which is preliminary data.</text>
</comment>
<evidence type="ECO:0000259" key="2">
    <source>
        <dbReference type="PROSITE" id="PS51371"/>
    </source>
</evidence>
<dbReference type="InterPro" id="IPR046342">
    <property type="entry name" value="CBS_dom_sf"/>
</dbReference>
<sequence length="404" mass="45393">MFFFSTIINAPVQDKNDEPVGKLKDVAIELAKGKKFPSVVGLMVRNRKEKRDFYISAEKVAAWSHDGLVLNTSSVEAENVQPKDGILFLGKHIVDKQIVDLAGVRVVRVNDLQFGPVQNQMCLLAIDVSTSGLLRRIGLRTPADGWLKPHLLEWNQAHLIGDRLQLSKGREDLVRLHPADIANIVEKLNIRQGSSLLRSLDKSTAAKVMEEVSPRIQKMLIQHLGSERAAVILEKMSMDELVDLIQLLPSRESQEIIEKLPAQKDIGKVKKILAYHENEAGGLMTTEFISAQPHTVVSEVVEKIKRDSHQHRSIHFVYVVDEKKHYLGVASLRRLIIADPKQTIKSIMKRSRRTPVVNAEQKVMEIAATMTKYNLLSIAVLDNNRKLLGVVTVDDIMRHLVPNA</sequence>
<proteinExistence type="predicted"/>
<dbReference type="SUPFAM" id="SSF158791">
    <property type="entry name" value="MgtE N-terminal domain-like"/>
    <property type="match status" value="1"/>
</dbReference>
<evidence type="ECO:0000256" key="1">
    <source>
        <dbReference type="PROSITE-ProRule" id="PRU00703"/>
    </source>
</evidence>
<evidence type="ECO:0000313" key="3">
    <source>
        <dbReference type="EMBL" id="OGH74214.1"/>
    </source>
</evidence>
<dbReference type="Proteomes" id="UP000178347">
    <property type="component" value="Unassembled WGS sequence"/>
</dbReference>
<evidence type="ECO:0000313" key="4">
    <source>
        <dbReference type="Proteomes" id="UP000178347"/>
    </source>
</evidence>
<keyword evidence="1" id="KW-0129">CBS domain</keyword>
<feature type="domain" description="CBS" evidence="2">
    <location>
        <begin position="284"/>
        <end position="346"/>
    </location>
</feature>
<dbReference type="Gene3D" id="3.10.580.10">
    <property type="entry name" value="CBS-domain"/>
    <property type="match status" value="1"/>
</dbReference>
<dbReference type="InterPro" id="IPR006669">
    <property type="entry name" value="MgtE_transporter"/>
</dbReference>
<dbReference type="EMBL" id="MFQN01000023">
    <property type="protein sequence ID" value="OGH74214.1"/>
    <property type="molecule type" value="Genomic_DNA"/>
</dbReference>
<protein>
    <recommendedName>
        <fullName evidence="2">CBS domain-containing protein</fullName>
    </recommendedName>
</protein>
<dbReference type="GO" id="GO:0016020">
    <property type="term" value="C:membrane"/>
    <property type="evidence" value="ECO:0007669"/>
    <property type="project" value="InterPro"/>
</dbReference>
<dbReference type="Pfam" id="PF03448">
    <property type="entry name" value="MgtE_N"/>
    <property type="match status" value="1"/>
</dbReference>
<dbReference type="Pfam" id="PF00571">
    <property type="entry name" value="CBS"/>
    <property type="match status" value="2"/>
</dbReference>
<gene>
    <name evidence="3" type="ORF">A3G00_02315</name>
</gene>
<dbReference type="SMART" id="SM00116">
    <property type="entry name" value="CBS"/>
    <property type="match status" value="2"/>
</dbReference>
<dbReference type="PROSITE" id="PS51371">
    <property type="entry name" value="CBS"/>
    <property type="match status" value="2"/>
</dbReference>
<dbReference type="PANTHER" id="PTHR43773">
    <property type="entry name" value="MAGNESIUM TRANSPORTER MGTE"/>
    <property type="match status" value="1"/>
</dbReference>
<accession>A0A1F6MRC1</accession>
<dbReference type="STRING" id="1798692.A3G00_02315"/>
<dbReference type="AlphaFoldDB" id="A0A1F6MRC1"/>
<dbReference type="PANTHER" id="PTHR43773:SF1">
    <property type="entry name" value="MAGNESIUM TRANSPORTER MGTE"/>
    <property type="match status" value="1"/>
</dbReference>
<reference evidence="3 4" key="1">
    <citation type="journal article" date="2016" name="Nat. Commun.">
        <title>Thousands of microbial genomes shed light on interconnected biogeochemical processes in an aquifer system.</title>
        <authorList>
            <person name="Anantharaman K."/>
            <person name="Brown C.T."/>
            <person name="Hug L.A."/>
            <person name="Sharon I."/>
            <person name="Castelle C.J."/>
            <person name="Probst A.J."/>
            <person name="Thomas B.C."/>
            <person name="Singh A."/>
            <person name="Wilkins M.J."/>
            <person name="Karaoz U."/>
            <person name="Brodie E.L."/>
            <person name="Williams K.H."/>
            <person name="Hubbard S.S."/>
            <person name="Banfield J.F."/>
        </authorList>
    </citation>
    <scope>NUCLEOTIDE SEQUENCE [LARGE SCALE GENOMIC DNA]</scope>
</reference>
<dbReference type="SUPFAM" id="SSF54631">
    <property type="entry name" value="CBS-domain pair"/>
    <property type="match status" value="1"/>
</dbReference>